<accession>A0A3M2VKP9</accession>
<evidence type="ECO:0000313" key="2">
    <source>
        <dbReference type="Proteomes" id="UP000280292"/>
    </source>
</evidence>
<dbReference type="Proteomes" id="UP000280292">
    <property type="component" value="Unassembled WGS sequence"/>
</dbReference>
<dbReference type="AlphaFoldDB" id="A0A3M2VKP9"/>
<gene>
    <name evidence="1" type="ORF">ALQ95_02498</name>
</gene>
<evidence type="ECO:0000313" key="1">
    <source>
        <dbReference type="EMBL" id="RML39543.1"/>
    </source>
</evidence>
<comment type="caution">
    <text evidence="1">The sequence shown here is derived from an EMBL/GenBank/DDBJ whole genome shotgun (WGS) entry which is preliminary data.</text>
</comment>
<protein>
    <submittedName>
        <fullName evidence="1">Uncharacterized protein</fullName>
    </submittedName>
</protein>
<reference evidence="1 2" key="1">
    <citation type="submission" date="2018-08" db="EMBL/GenBank/DDBJ databases">
        <title>Recombination of ecologically and evolutionarily significant loci maintains genetic cohesion in the Pseudomonas syringae species complex.</title>
        <authorList>
            <person name="Dillon M."/>
            <person name="Thakur S."/>
            <person name="Almeida R.N.D."/>
            <person name="Weir B.S."/>
            <person name="Guttman D.S."/>
        </authorList>
    </citation>
    <scope>NUCLEOTIDE SEQUENCE [LARGE SCALE GENOMIC DNA]</scope>
    <source>
        <strain evidence="1 2">ICMP 3883</strain>
    </source>
</reference>
<name>A0A3M2VKP9_PSESI</name>
<dbReference type="RefSeq" id="WP_116665710.1">
    <property type="nucleotide sequence ID" value="NZ_RBNR01000320.1"/>
</dbReference>
<sequence>MSILLSTQCAEKALRSTSAVYHIVKATYQHGEEAVINEMARRIRDNTGVGYGEAVTTAAFRHEEIMNLSEKGAEYKALSEDLTRVNSAQPFPLPA</sequence>
<dbReference type="EMBL" id="RBNR01000320">
    <property type="protein sequence ID" value="RML39543.1"/>
    <property type="molecule type" value="Genomic_DNA"/>
</dbReference>
<organism evidence="1 2">
    <name type="scientific">Pseudomonas syringae pv. ribicola</name>
    <dbReference type="NCBI Taxonomy" id="55398"/>
    <lineage>
        <taxon>Bacteria</taxon>
        <taxon>Pseudomonadati</taxon>
        <taxon>Pseudomonadota</taxon>
        <taxon>Gammaproteobacteria</taxon>
        <taxon>Pseudomonadales</taxon>
        <taxon>Pseudomonadaceae</taxon>
        <taxon>Pseudomonas</taxon>
    </lineage>
</organism>
<proteinExistence type="predicted"/>